<dbReference type="PANTHER" id="PTHR22916">
    <property type="entry name" value="GLYCOSYLTRANSFERASE"/>
    <property type="match status" value="1"/>
</dbReference>
<protein>
    <recommendedName>
        <fullName evidence="1">Glycosyltransferase 2-like domain-containing protein</fullName>
    </recommendedName>
</protein>
<evidence type="ECO:0000259" key="1">
    <source>
        <dbReference type="Pfam" id="PF00535"/>
    </source>
</evidence>
<organism evidence="2 3">
    <name type="scientific">Arcticibacterium luteifluviistationis</name>
    <dbReference type="NCBI Taxonomy" id="1784714"/>
    <lineage>
        <taxon>Bacteria</taxon>
        <taxon>Pseudomonadati</taxon>
        <taxon>Bacteroidota</taxon>
        <taxon>Cytophagia</taxon>
        <taxon>Cytophagales</taxon>
        <taxon>Leadbetterellaceae</taxon>
        <taxon>Arcticibacterium</taxon>
    </lineage>
</organism>
<dbReference type="GO" id="GO:0016758">
    <property type="term" value="F:hexosyltransferase activity"/>
    <property type="evidence" value="ECO:0007669"/>
    <property type="project" value="UniProtKB-ARBA"/>
</dbReference>
<dbReference type="PANTHER" id="PTHR22916:SF3">
    <property type="entry name" value="UDP-GLCNAC:BETAGAL BETA-1,3-N-ACETYLGLUCOSAMINYLTRANSFERASE-LIKE PROTEIN 1"/>
    <property type="match status" value="1"/>
</dbReference>
<accession>A0A2Z4GG23</accession>
<sequence>MAFKKISSPKVSVIIPLFNGEKYIEEAINSVLRQSFRDLELIIVDNGSTDGSRLIADKFEDKIKLFIESKKGVATARNLGIKHAQGEYIAFLDQDDYFLPTAIEQLYDVINQSEHLAVMGKTHYLFETQASRKRWPQINEEGILFSTLLGACVFKKELFEKLGYLLENPEISDDVEWFYRLDQKGIEIQKVDSVTLTYRQHDNNTTSSQEYTQGVILKLLKHTLDQRRKTNAS</sequence>
<dbReference type="Pfam" id="PF00535">
    <property type="entry name" value="Glycos_transf_2"/>
    <property type="match status" value="1"/>
</dbReference>
<dbReference type="InterPro" id="IPR001173">
    <property type="entry name" value="Glyco_trans_2-like"/>
</dbReference>
<dbReference type="InterPro" id="IPR029044">
    <property type="entry name" value="Nucleotide-diphossugar_trans"/>
</dbReference>
<gene>
    <name evidence="2" type="ORF">DJ013_18215</name>
</gene>
<feature type="domain" description="Glycosyltransferase 2-like" evidence="1">
    <location>
        <begin position="12"/>
        <end position="134"/>
    </location>
</feature>
<dbReference type="Proteomes" id="UP000249873">
    <property type="component" value="Chromosome"/>
</dbReference>
<proteinExistence type="predicted"/>
<name>A0A2Z4GG23_9BACT</name>
<reference evidence="2 3" key="1">
    <citation type="submission" date="2018-05" db="EMBL/GenBank/DDBJ databases">
        <title>Complete genome sequence of Arcticibacterium luteifluviistationis SM1504T, a cytophagaceae bacterium isolated from Arctic surface seawater.</title>
        <authorList>
            <person name="Li Y."/>
            <person name="Qin Q.-L."/>
        </authorList>
    </citation>
    <scope>NUCLEOTIDE SEQUENCE [LARGE SCALE GENOMIC DNA]</scope>
    <source>
        <strain evidence="2 3">SM1504</strain>
    </source>
</reference>
<dbReference type="OrthoDB" id="9815829at2"/>
<dbReference type="KEGG" id="als:DJ013_18215"/>
<dbReference type="EMBL" id="CP029480">
    <property type="protein sequence ID" value="AWV99995.1"/>
    <property type="molecule type" value="Genomic_DNA"/>
</dbReference>
<dbReference type="RefSeq" id="WP_111373363.1">
    <property type="nucleotide sequence ID" value="NZ_CP029480.1"/>
</dbReference>
<keyword evidence="3" id="KW-1185">Reference proteome</keyword>
<evidence type="ECO:0000313" key="2">
    <source>
        <dbReference type="EMBL" id="AWV99995.1"/>
    </source>
</evidence>
<evidence type="ECO:0000313" key="3">
    <source>
        <dbReference type="Proteomes" id="UP000249873"/>
    </source>
</evidence>
<dbReference type="AlphaFoldDB" id="A0A2Z4GG23"/>
<dbReference type="SUPFAM" id="SSF53448">
    <property type="entry name" value="Nucleotide-diphospho-sugar transferases"/>
    <property type="match status" value="1"/>
</dbReference>
<dbReference type="Gene3D" id="3.90.550.10">
    <property type="entry name" value="Spore Coat Polysaccharide Biosynthesis Protein SpsA, Chain A"/>
    <property type="match status" value="1"/>
</dbReference>